<dbReference type="Proteomes" id="UP000176996">
    <property type="component" value="Unassembled WGS sequence"/>
</dbReference>
<dbReference type="AlphaFoldDB" id="A0A1F6BUQ1"/>
<gene>
    <name evidence="1" type="ORF">A3A21_03025</name>
</gene>
<evidence type="ECO:0000313" key="1">
    <source>
        <dbReference type="EMBL" id="OGG40640.1"/>
    </source>
</evidence>
<reference evidence="1 2" key="1">
    <citation type="journal article" date="2016" name="Nat. Commun.">
        <title>Thousands of microbial genomes shed light on interconnected biogeochemical processes in an aquifer system.</title>
        <authorList>
            <person name="Anantharaman K."/>
            <person name="Brown C.T."/>
            <person name="Hug L.A."/>
            <person name="Sharon I."/>
            <person name="Castelle C.J."/>
            <person name="Probst A.J."/>
            <person name="Thomas B.C."/>
            <person name="Singh A."/>
            <person name="Wilkins M.J."/>
            <person name="Karaoz U."/>
            <person name="Brodie E.L."/>
            <person name="Williams K.H."/>
            <person name="Hubbard S.S."/>
            <person name="Banfield J.F."/>
        </authorList>
    </citation>
    <scope>NUCLEOTIDE SEQUENCE [LARGE SCALE GENOMIC DNA]</scope>
</reference>
<comment type="caution">
    <text evidence="1">The sequence shown here is derived from an EMBL/GenBank/DDBJ whole genome shotgun (WGS) entry which is preliminary data.</text>
</comment>
<proteinExistence type="predicted"/>
<sequence length="105" mass="12326">MGLSEEDKKDIKEIVSGVFDVKFDEKLDSAFDRKLEPFARMVQSGFTEVQGGLAEVRKDLIRIEERVIKIEDGFINFRERDDLIERRIDELDEHLVVVEKRAMVR</sequence>
<name>A0A1F6BUQ1_9BACT</name>
<accession>A0A1F6BUQ1</accession>
<protein>
    <submittedName>
        <fullName evidence="1">Uncharacterized protein</fullName>
    </submittedName>
</protein>
<evidence type="ECO:0000313" key="2">
    <source>
        <dbReference type="Proteomes" id="UP000176996"/>
    </source>
</evidence>
<dbReference type="STRING" id="1798471.A3A21_03025"/>
<organism evidence="1 2">
    <name type="scientific">Candidatus Jorgensenbacteria bacterium RIFCSPLOWO2_01_FULL_45_25b</name>
    <dbReference type="NCBI Taxonomy" id="1798471"/>
    <lineage>
        <taxon>Bacteria</taxon>
        <taxon>Candidatus Joergenseniibacteriota</taxon>
    </lineage>
</organism>
<dbReference type="EMBL" id="MFKK01000023">
    <property type="protein sequence ID" value="OGG40640.1"/>
    <property type="molecule type" value="Genomic_DNA"/>
</dbReference>